<proteinExistence type="predicted"/>
<feature type="domain" description="F-box" evidence="1">
    <location>
        <begin position="17"/>
        <end position="54"/>
    </location>
</feature>
<dbReference type="Pfam" id="PF00646">
    <property type="entry name" value="F-box"/>
    <property type="match status" value="1"/>
</dbReference>
<dbReference type="InterPro" id="IPR055411">
    <property type="entry name" value="LRR_FXL15/At3g58940/PEG3-like"/>
</dbReference>
<organism evidence="3 4">
    <name type="scientific">Erythranthe guttata</name>
    <name type="common">Yellow monkey flower</name>
    <name type="synonym">Mimulus guttatus</name>
    <dbReference type="NCBI Taxonomy" id="4155"/>
    <lineage>
        <taxon>Eukaryota</taxon>
        <taxon>Viridiplantae</taxon>
        <taxon>Streptophyta</taxon>
        <taxon>Embryophyta</taxon>
        <taxon>Tracheophyta</taxon>
        <taxon>Spermatophyta</taxon>
        <taxon>Magnoliopsida</taxon>
        <taxon>eudicotyledons</taxon>
        <taxon>Gunneridae</taxon>
        <taxon>Pentapetalae</taxon>
        <taxon>asterids</taxon>
        <taxon>lamiids</taxon>
        <taxon>Lamiales</taxon>
        <taxon>Phrymaceae</taxon>
        <taxon>Erythranthe</taxon>
    </lineage>
</organism>
<feature type="domain" description="F-box/LRR-repeat protein 15/At3g58940/PEG3-like LRR" evidence="2">
    <location>
        <begin position="151"/>
        <end position="206"/>
    </location>
</feature>
<dbReference type="Pfam" id="PF24758">
    <property type="entry name" value="LRR_At5g56370"/>
    <property type="match status" value="1"/>
</dbReference>
<dbReference type="SUPFAM" id="SSF81383">
    <property type="entry name" value="F-box domain"/>
    <property type="match status" value="1"/>
</dbReference>
<evidence type="ECO:0000259" key="2">
    <source>
        <dbReference type="Pfam" id="PF24758"/>
    </source>
</evidence>
<dbReference type="AlphaFoldDB" id="A0A022QDV7"/>
<dbReference type="InterPro" id="IPR036047">
    <property type="entry name" value="F-box-like_dom_sf"/>
</dbReference>
<dbReference type="CDD" id="cd22160">
    <property type="entry name" value="F-box_AtFBL13-like"/>
    <property type="match status" value="1"/>
</dbReference>
<protein>
    <submittedName>
        <fullName evidence="3">Uncharacterized protein</fullName>
    </submittedName>
</protein>
<reference evidence="3 4" key="1">
    <citation type="journal article" date="2013" name="Proc. Natl. Acad. Sci. U.S.A.">
        <title>Fine-scale variation in meiotic recombination in Mimulus inferred from population shotgun sequencing.</title>
        <authorList>
            <person name="Hellsten U."/>
            <person name="Wright K.M."/>
            <person name="Jenkins J."/>
            <person name="Shu S."/>
            <person name="Yuan Y."/>
            <person name="Wessler S.R."/>
            <person name="Schmutz J."/>
            <person name="Willis J.H."/>
            <person name="Rokhsar D.S."/>
        </authorList>
    </citation>
    <scope>NUCLEOTIDE SEQUENCE [LARGE SCALE GENOMIC DNA]</scope>
    <source>
        <strain evidence="4">cv. DUN x IM62</strain>
    </source>
</reference>
<evidence type="ECO:0000259" key="1">
    <source>
        <dbReference type="Pfam" id="PF00646"/>
    </source>
</evidence>
<name>A0A022QDV7_ERYGU</name>
<keyword evidence="4" id="KW-1185">Reference proteome</keyword>
<feature type="non-terminal residue" evidence="3">
    <location>
        <position position="212"/>
    </location>
</feature>
<gene>
    <name evidence="3" type="ORF">MIMGU_mgv1a021367mg</name>
</gene>
<dbReference type="Gene3D" id="1.20.1280.50">
    <property type="match status" value="1"/>
</dbReference>
<dbReference type="PANTHER" id="PTHR31639">
    <property type="entry name" value="F-BOX PROTEIN-LIKE"/>
    <property type="match status" value="1"/>
</dbReference>
<evidence type="ECO:0000313" key="3">
    <source>
        <dbReference type="EMBL" id="EYU25809.1"/>
    </source>
</evidence>
<dbReference type="PANTHER" id="PTHR31639:SF100">
    <property type="entry name" value="OS07G0160500 PROTEIN"/>
    <property type="match status" value="1"/>
</dbReference>
<dbReference type="InterPro" id="IPR053781">
    <property type="entry name" value="F-box_AtFBL13-like"/>
</dbReference>
<dbReference type="InterPro" id="IPR001810">
    <property type="entry name" value="F-box_dom"/>
</dbReference>
<evidence type="ECO:0000313" key="4">
    <source>
        <dbReference type="Proteomes" id="UP000030748"/>
    </source>
</evidence>
<sequence length="212" mass="24217">MCAERIFAGNDDDDDRISQLPDDILVDILCLLSLKEAGRTSVLSTRWINLWKHTPSLDFDGEISFEAKLKESMGKDIPLEELEKLCKLPKSKRRKYTEWVNSVIQSHKSPTLKQFRLRYALDTSDKNSITLWLQFASSRQVQSLELFAPGSMAFDFKRLKELFFKHVNVSGGSIESFLRNCPLLEKLTVHSLGKLSKLEVCGSSLVLKHLEI</sequence>
<dbReference type="eggNOG" id="ENOG502RYMX">
    <property type="taxonomic scope" value="Eukaryota"/>
</dbReference>
<dbReference type="EMBL" id="KI631864">
    <property type="protein sequence ID" value="EYU25809.1"/>
    <property type="molecule type" value="Genomic_DNA"/>
</dbReference>
<dbReference type="STRING" id="4155.A0A022QDV7"/>
<accession>A0A022QDV7</accession>
<dbReference type="Proteomes" id="UP000030748">
    <property type="component" value="Unassembled WGS sequence"/>
</dbReference>